<dbReference type="SUPFAM" id="SSF57667">
    <property type="entry name" value="beta-beta-alpha zinc fingers"/>
    <property type="match status" value="1"/>
</dbReference>
<dbReference type="GO" id="GO:0008270">
    <property type="term" value="F:zinc ion binding"/>
    <property type="evidence" value="ECO:0007669"/>
    <property type="project" value="UniProtKB-KW"/>
</dbReference>
<reference evidence="9 10" key="1">
    <citation type="submission" date="2021-06" db="EMBL/GenBank/DDBJ databases">
        <title>Caerostris extrusa draft genome.</title>
        <authorList>
            <person name="Kono N."/>
            <person name="Arakawa K."/>
        </authorList>
    </citation>
    <scope>NUCLEOTIDE SEQUENCE [LARGE SCALE GENOMIC DNA]</scope>
</reference>
<proteinExistence type="predicted"/>
<evidence type="ECO:0000259" key="8">
    <source>
        <dbReference type="PROSITE" id="PS50157"/>
    </source>
</evidence>
<evidence type="ECO:0000313" key="10">
    <source>
        <dbReference type="Proteomes" id="UP001054945"/>
    </source>
</evidence>
<evidence type="ECO:0000256" key="4">
    <source>
        <dbReference type="ARBA" id="ARBA00022833"/>
    </source>
</evidence>
<gene>
    <name evidence="9" type="ORF">CEXT_216531</name>
</gene>
<evidence type="ECO:0000256" key="3">
    <source>
        <dbReference type="ARBA" id="ARBA00022771"/>
    </source>
</evidence>
<evidence type="ECO:0000313" key="9">
    <source>
        <dbReference type="EMBL" id="GIY10396.1"/>
    </source>
</evidence>
<protein>
    <recommendedName>
        <fullName evidence="8">C2H2-type domain-containing protein</fullName>
    </recommendedName>
</protein>
<feature type="domain" description="C2H2-type" evidence="8">
    <location>
        <begin position="56"/>
        <end position="83"/>
    </location>
</feature>
<dbReference type="GO" id="GO:0000981">
    <property type="term" value="F:DNA-binding transcription factor activity, RNA polymerase II-specific"/>
    <property type="evidence" value="ECO:0007669"/>
    <property type="project" value="TreeGrafter"/>
</dbReference>
<keyword evidence="4" id="KW-0862">Zinc</keyword>
<dbReference type="Proteomes" id="UP001054945">
    <property type="component" value="Unassembled WGS sequence"/>
</dbReference>
<name>A0AAV4QN83_CAEEX</name>
<feature type="chain" id="PRO_5043427879" description="C2H2-type domain-containing protein" evidence="7">
    <location>
        <begin position="17"/>
        <end position="109"/>
    </location>
</feature>
<dbReference type="PROSITE" id="PS50157">
    <property type="entry name" value="ZINC_FINGER_C2H2_2"/>
    <property type="match status" value="2"/>
</dbReference>
<feature type="domain" description="C2H2-type" evidence="8">
    <location>
        <begin position="84"/>
        <end position="109"/>
    </location>
</feature>
<keyword evidence="3 6" id="KW-0863">Zinc-finger</keyword>
<dbReference type="EMBL" id="BPLR01006518">
    <property type="protein sequence ID" value="GIY10396.1"/>
    <property type="molecule type" value="Genomic_DNA"/>
</dbReference>
<keyword evidence="10" id="KW-1185">Reference proteome</keyword>
<evidence type="ECO:0000256" key="2">
    <source>
        <dbReference type="ARBA" id="ARBA00022737"/>
    </source>
</evidence>
<dbReference type="PANTHER" id="PTHR23235:SF142">
    <property type="entry name" value="ZINC FINGER PROTEIN 384"/>
    <property type="match status" value="1"/>
</dbReference>
<dbReference type="SMART" id="SM00355">
    <property type="entry name" value="ZnF_C2H2"/>
    <property type="match status" value="2"/>
</dbReference>
<dbReference type="PROSITE" id="PS00028">
    <property type="entry name" value="ZINC_FINGER_C2H2_1"/>
    <property type="match status" value="1"/>
</dbReference>
<dbReference type="Gene3D" id="3.30.160.60">
    <property type="entry name" value="Classic Zinc Finger"/>
    <property type="match status" value="1"/>
</dbReference>
<evidence type="ECO:0000256" key="6">
    <source>
        <dbReference type="PROSITE-ProRule" id="PRU00042"/>
    </source>
</evidence>
<keyword evidence="2" id="KW-0677">Repeat</keyword>
<dbReference type="Pfam" id="PF00096">
    <property type="entry name" value="zf-C2H2"/>
    <property type="match status" value="1"/>
</dbReference>
<keyword evidence="1" id="KW-0479">Metal-binding</keyword>
<dbReference type="InterPro" id="IPR013087">
    <property type="entry name" value="Znf_C2H2_type"/>
</dbReference>
<dbReference type="FunFam" id="3.30.160.60:FF:000186">
    <property type="entry name" value="Zinc finger protein 366"/>
    <property type="match status" value="1"/>
</dbReference>
<dbReference type="GO" id="GO:0000978">
    <property type="term" value="F:RNA polymerase II cis-regulatory region sequence-specific DNA binding"/>
    <property type="evidence" value="ECO:0007669"/>
    <property type="project" value="TreeGrafter"/>
</dbReference>
<evidence type="ECO:0000256" key="1">
    <source>
        <dbReference type="ARBA" id="ARBA00022723"/>
    </source>
</evidence>
<dbReference type="AlphaFoldDB" id="A0AAV4QN83"/>
<dbReference type="PANTHER" id="PTHR23235">
    <property type="entry name" value="KRUEPPEL-LIKE TRANSCRIPTION FACTOR"/>
    <property type="match status" value="1"/>
</dbReference>
<feature type="signal peptide" evidence="7">
    <location>
        <begin position="1"/>
        <end position="16"/>
    </location>
</feature>
<comment type="caution">
    <text evidence="9">The sequence shown here is derived from an EMBL/GenBank/DDBJ whole genome shotgun (WGS) entry which is preliminary data.</text>
</comment>
<evidence type="ECO:0000256" key="5">
    <source>
        <dbReference type="ARBA" id="ARBA00023242"/>
    </source>
</evidence>
<accession>A0AAV4QN83</accession>
<evidence type="ECO:0000256" key="7">
    <source>
        <dbReference type="SAM" id="SignalP"/>
    </source>
</evidence>
<organism evidence="9 10">
    <name type="scientific">Caerostris extrusa</name>
    <name type="common">Bark spider</name>
    <name type="synonym">Caerostris bankana</name>
    <dbReference type="NCBI Taxonomy" id="172846"/>
    <lineage>
        <taxon>Eukaryota</taxon>
        <taxon>Metazoa</taxon>
        <taxon>Ecdysozoa</taxon>
        <taxon>Arthropoda</taxon>
        <taxon>Chelicerata</taxon>
        <taxon>Arachnida</taxon>
        <taxon>Araneae</taxon>
        <taxon>Araneomorphae</taxon>
        <taxon>Entelegynae</taxon>
        <taxon>Araneoidea</taxon>
        <taxon>Araneidae</taxon>
        <taxon>Caerostris</taxon>
    </lineage>
</organism>
<dbReference type="InterPro" id="IPR036236">
    <property type="entry name" value="Znf_C2H2_sf"/>
</dbReference>
<keyword evidence="7" id="KW-0732">Signal</keyword>
<sequence>MSFLTSLLFCEVQIFCVHFVINFQSQSWTLVENVTIFTYVALYKETMLFNKCRKVHHCSFCEYTTYKTSHLKDHEAIHLGYKPHQCEMCSKTFVQKINLKRHMIVHYKH</sequence>
<keyword evidence="5" id="KW-0539">Nucleus</keyword>